<evidence type="ECO:0000313" key="4">
    <source>
        <dbReference type="Proteomes" id="UP000322667"/>
    </source>
</evidence>
<accession>A0A5D2KDJ1</accession>
<protein>
    <submittedName>
        <fullName evidence="3">Uncharacterized protein</fullName>
    </submittedName>
</protein>
<evidence type="ECO:0000313" key="3">
    <source>
        <dbReference type="EMBL" id="TYH64655.1"/>
    </source>
</evidence>
<evidence type="ECO:0000256" key="1">
    <source>
        <dbReference type="SAM" id="MobiDB-lite"/>
    </source>
</evidence>
<dbReference type="AlphaFoldDB" id="A0A5D2KDJ1"/>
<organism evidence="3 4">
    <name type="scientific">Gossypium tomentosum</name>
    <name type="common">Hawaiian cotton</name>
    <name type="synonym">Gossypium sandvicense</name>
    <dbReference type="NCBI Taxonomy" id="34277"/>
    <lineage>
        <taxon>Eukaryota</taxon>
        <taxon>Viridiplantae</taxon>
        <taxon>Streptophyta</taxon>
        <taxon>Embryophyta</taxon>
        <taxon>Tracheophyta</taxon>
        <taxon>Spermatophyta</taxon>
        <taxon>Magnoliopsida</taxon>
        <taxon>eudicotyledons</taxon>
        <taxon>Gunneridae</taxon>
        <taxon>Pentapetalae</taxon>
        <taxon>rosids</taxon>
        <taxon>malvids</taxon>
        <taxon>Malvales</taxon>
        <taxon>Malvaceae</taxon>
        <taxon>Malvoideae</taxon>
        <taxon>Gossypium</taxon>
    </lineage>
</organism>
<feature type="region of interest" description="Disordered" evidence="1">
    <location>
        <begin position="1"/>
        <end position="20"/>
    </location>
</feature>
<keyword evidence="2" id="KW-0812">Transmembrane</keyword>
<keyword evidence="2" id="KW-0472">Membrane</keyword>
<keyword evidence="2" id="KW-1133">Transmembrane helix</keyword>
<sequence length="112" mass="13033">MDRLNEGKKIRKPATPSLPDISPAVKLHRFFLSSSVGFWLRSTPGQEFVRLFRSSNPYFSSPKDSFHLNLCHYRFYTTFGLELRVDHLNLCHYLFWSVVCLTVLPLFVSHAV</sequence>
<evidence type="ECO:0000256" key="2">
    <source>
        <dbReference type="SAM" id="Phobius"/>
    </source>
</evidence>
<proteinExistence type="predicted"/>
<dbReference type="Proteomes" id="UP000322667">
    <property type="component" value="Chromosome D06"/>
</dbReference>
<name>A0A5D2KDJ1_GOSTO</name>
<gene>
    <name evidence="3" type="ORF">ES332_D06G000900v1</name>
</gene>
<feature type="transmembrane region" description="Helical" evidence="2">
    <location>
        <begin position="90"/>
        <end position="108"/>
    </location>
</feature>
<keyword evidence="4" id="KW-1185">Reference proteome</keyword>
<reference evidence="3 4" key="1">
    <citation type="submission" date="2019-07" db="EMBL/GenBank/DDBJ databases">
        <title>WGS assembly of Gossypium tomentosum.</title>
        <authorList>
            <person name="Chen Z.J."/>
            <person name="Sreedasyam A."/>
            <person name="Ando A."/>
            <person name="Song Q."/>
            <person name="De L."/>
            <person name="Hulse-Kemp A."/>
            <person name="Ding M."/>
            <person name="Ye W."/>
            <person name="Kirkbride R."/>
            <person name="Jenkins J."/>
            <person name="Plott C."/>
            <person name="Lovell J."/>
            <person name="Lin Y.-M."/>
            <person name="Vaughn R."/>
            <person name="Liu B."/>
            <person name="Li W."/>
            <person name="Simpson S."/>
            <person name="Scheffler B."/>
            <person name="Saski C."/>
            <person name="Grover C."/>
            <person name="Hu G."/>
            <person name="Conover J."/>
            <person name="Carlson J."/>
            <person name="Shu S."/>
            <person name="Boston L."/>
            <person name="Williams M."/>
            <person name="Peterson D."/>
            <person name="Mcgee K."/>
            <person name="Jones D."/>
            <person name="Wendel J."/>
            <person name="Stelly D."/>
            <person name="Grimwood J."/>
            <person name="Schmutz J."/>
        </authorList>
    </citation>
    <scope>NUCLEOTIDE SEQUENCE [LARGE SCALE GENOMIC DNA]</scope>
    <source>
        <strain evidence="3">7179.01</strain>
    </source>
</reference>
<dbReference type="EMBL" id="CM017628">
    <property type="protein sequence ID" value="TYH64655.1"/>
    <property type="molecule type" value="Genomic_DNA"/>
</dbReference>